<evidence type="ECO:0008006" key="4">
    <source>
        <dbReference type="Google" id="ProtNLM"/>
    </source>
</evidence>
<keyword evidence="1" id="KW-1133">Transmembrane helix</keyword>
<evidence type="ECO:0000256" key="1">
    <source>
        <dbReference type="SAM" id="Phobius"/>
    </source>
</evidence>
<reference evidence="2 3" key="1">
    <citation type="submission" date="2020-02" db="EMBL/GenBank/DDBJ databases">
        <title>Whole-genome analyses of novel actinobacteria.</title>
        <authorList>
            <person name="Sahin N."/>
            <person name="Tokatli A."/>
        </authorList>
    </citation>
    <scope>NUCLEOTIDE SEQUENCE [LARGE SCALE GENOMIC DNA]</scope>
    <source>
        <strain evidence="2 3">YC419</strain>
    </source>
</reference>
<evidence type="ECO:0000313" key="3">
    <source>
        <dbReference type="Proteomes" id="UP001518140"/>
    </source>
</evidence>
<proteinExistence type="predicted"/>
<evidence type="ECO:0000313" key="2">
    <source>
        <dbReference type="EMBL" id="NGO43851.1"/>
    </source>
</evidence>
<keyword evidence="3" id="KW-1185">Reference proteome</keyword>
<dbReference type="SUPFAM" id="SSF53822">
    <property type="entry name" value="Periplasmic binding protein-like I"/>
    <property type="match status" value="1"/>
</dbReference>
<dbReference type="EMBL" id="JAAKZX010000047">
    <property type="protein sequence ID" value="NGO43851.1"/>
    <property type="molecule type" value="Genomic_DNA"/>
</dbReference>
<keyword evidence="1" id="KW-0472">Membrane</keyword>
<sequence length="550" mass="60881">MSRTDRSDRRNWVWLPSRLRFRVLGLIDVVALWVVVSALVGAGAWWGLDAYRDSRDYCTENQELRRMGDECIGVTAEAYAFDPDLADVMGRIEDENKAARKSAKPVVSVAVMMPYTSTTPGAAMSKELIRHSLQGAYVAQYRHNHGAATDGTAVQLLFANVGEDLTQWKTVTDELAARRKGEAPLVAAIGFPNSDTATLESVQKGLGRERVRIPAVSAVLSSREMEHAYLFKVSPSTDDLVDALKRYVTEEEVNRKDTFMIADEQKDNYVENLRRVFLEEFGEEYGIRADNAVAGRIALYRGSKGSDQGDPQDFRHAVDAMCALRVKTVFLAGRDADLLPFLETLDYRSPCEWGTDEEPLRILRVSTGRDPVTEKTRMRRIAERNHIEIVTAAAVDAPRWSAGSGGDEQVPRFFDDFAASYGRNFAKEDTDALNDGYAVMYHDALTAVGTAVAAVRTDKNNPVDHDDVYDALRRGSPSARCVGCVPGASGVFTFVDENIGLDKAAGNEEAMVGRWPVCKPVPVVTFPKERQDTSPLYRTYQGRGEICPSP</sequence>
<dbReference type="Proteomes" id="UP001518140">
    <property type="component" value="Unassembled WGS sequence"/>
</dbReference>
<organism evidence="2 3">
    <name type="scientific">Streptomyces ureilyticus</name>
    <dbReference type="NCBI Taxonomy" id="1775131"/>
    <lineage>
        <taxon>Bacteria</taxon>
        <taxon>Bacillati</taxon>
        <taxon>Actinomycetota</taxon>
        <taxon>Actinomycetes</taxon>
        <taxon>Kitasatosporales</taxon>
        <taxon>Streptomycetaceae</taxon>
        <taxon>Streptomyces</taxon>
    </lineage>
</organism>
<comment type="caution">
    <text evidence="2">The sequence shown here is derived from an EMBL/GenBank/DDBJ whole genome shotgun (WGS) entry which is preliminary data.</text>
</comment>
<accession>A0ABX0DPQ8</accession>
<dbReference type="InterPro" id="IPR028082">
    <property type="entry name" value="Peripla_BP_I"/>
</dbReference>
<keyword evidence="1" id="KW-0812">Transmembrane</keyword>
<protein>
    <recommendedName>
        <fullName evidence="4">Leucine-binding protein domain-containing protein</fullName>
    </recommendedName>
</protein>
<name>A0ABX0DPQ8_9ACTN</name>
<gene>
    <name evidence="2" type="ORF">G6048_17405</name>
</gene>
<dbReference type="RefSeq" id="WP_165340449.1">
    <property type="nucleotide sequence ID" value="NZ_JAAKZX010000047.1"/>
</dbReference>
<feature type="transmembrane region" description="Helical" evidence="1">
    <location>
        <begin position="21"/>
        <end position="48"/>
    </location>
</feature>